<name>A0ABS6S0K4_9BACT</name>
<protein>
    <submittedName>
        <fullName evidence="1">Uncharacterized protein</fullName>
    </submittedName>
</protein>
<dbReference type="Proteomes" id="UP001196980">
    <property type="component" value="Unassembled WGS sequence"/>
</dbReference>
<keyword evidence="2" id="KW-1185">Reference proteome</keyword>
<organism evidence="1 2">
    <name type="scientific">Candidatus Magnetobacterium casense</name>
    <dbReference type="NCBI Taxonomy" id="1455061"/>
    <lineage>
        <taxon>Bacteria</taxon>
        <taxon>Pseudomonadati</taxon>
        <taxon>Nitrospirota</taxon>
        <taxon>Thermodesulfovibrionia</taxon>
        <taxon>Thermodesulfovibrionales</taxon>
        <taxon>Candidatus Magnetobacteriaceae</taxon>
        <taxon>Candidatus Magnetobacterium</taxon>
    </lineage>
</organism>
<dbReference type="EMBL" id="JABXWD010000240">
    <property type="protein sequence ID" value="MBV6342341.1"/>
    <property type="molecule type" value="Genomic_DNA"/>
</dbReference>
<comment type="caution">
    <text evidence="1">The sequence shown here is derived from an EMBL/GenBank/DDBJ whole genome shotgun (WGS) entry which is preliminary data.</text>
</comment>
<evidence type="ECO:0000313" key="2">
    <source>
        <dbReference type="Proteomes" id="UP001196980"/>
    </source>
</evidence>
<evidence type="ECO:0000313" key="1">
    <source>
        <dbReference type="EMBL" id="MBV6342341.1"/>
    </source>
</evidence>
<accession>A0ABS6S0K4</accession>
<dbReference type="RefSeq" id="WP_218252960.1">
    <property type="nucleotide sequence ID" value="NZ_JABXWD010000240.1"/>
</dbReference>
<reference evidence="1 2" key="1">
    <citation type="journal article" date="2020" name="J Geophys Res Biogeosci">
        <title>Magnetotaxis as an Adaptation to Enable Bacterial Shuttling of Microbial Sulfur and Sulfur Cycling Across Aquatic Oxic#Anoxic Interfaces.</title>
        <authorList>
            <person name="Li J."/>
            <person name="Liu P."/>
            <person name="Wang J."/>
            <person name="Roberts A.P."/>
            <person name="Pan Y."/>
        </authorList>
    </citation>
    <scope>NUCLEOTIDE SEQUENCE [LARGE SCALE GENOMIC DNA]</scope>
    <source>
        <strain evidence="1 2">MYR-1_YQ</strain>
    </source>
</reference>
<proteinExistence type="predicted"/>
<gene>
    <name evidence="1" type="ORF">HWQ67_12170</name>
</gene>
<sequence>MKRGTKLSDIMLAEQIQNLVMLAGMMDLERLKKFREELGDALSQYEAIGFMDGLSYLGKLRDMRGRFKRLEALIKFIEVSRETNPDVTHGEEEDDD</sequence>